<organism evidence="5 6">
    <name type="scientific">Lachnellula suecica</name>
    <dbReference type="NCBI Taxonomy" id="602035"/>
    <lineage>
        <taxon>Eukaryota</taxon>
        <taxon>Fungi</taxon>
        <taxon>Dikarya</taxon>
        <taxon>Ascomycota</taxon>
        <taxon>Pezizomycotina</taxon>
        <taxon>Leotiomycetes</taxon>
        <taxon>Helotiales</taxon>
        <taxon>Lachnaceae</taxon>
        <taxon>Lachnellula</taxon>
    </lineage>
</organism>
<dbReference type="EMBL" id="QGMK01000559">
    <property type="protein sequence ID" value="TVY81050.1"/>
    <property type="molecule type" value="Genomic_DNA"/>
</dbReference>
<dbReference type="Proteomes" id="UP000469558">
    <property type="component" value="Unassembled WGS sequence"/>
</dbReference>
<evidence type="ECO:0000313" key="6">
    <source>
        <dbReference type="Proteomes" id="UP000469558"/>
    </source>
</evidence>
<evidence type="ECO:0000256" key="4">
    <source>
        <dbReference type="ARBA" id="ARBA00023098"/>
    </source>
</evidence>
<evidence type="ECO:0000313" key="5">
    <source>
        <dbReference type="EMBL" id="TVY81050.1"/>
    </source>
</evidence>
<dbReference type="Pfam" id="PF03403">
    <property type="entry name" value="PAF-AH_p_II"/>
    <property type="match status" value="1"/>
</dbReference>
<keyword evidence="6" id="KW-1185">Reference proteome</keyword>
<keyword evidence="3" id="KW-0442">Lipid degradation</keyword>
<dbReference type="SUPFAM" id="SSF53474">
    <property type="entry name" value="alpha/beta-Hydrolases"/>
    <property type="match status" value="1"/>
</dbReference>
<reference evidence="5 6" key="1">
    <citation type="submission" date="2018-05" db="EMBL/GenBank/DDBJ databases">
        <title>Genome sequencing and assembly of the regulated plant pathogen Lachnellula willkommii and related sister species for the development of diagnostic species identification markers.</title>
        <authorList>
            <person name="Giroux E."/>
            <person name="Bilodeau G."/>
        </authorList>
    </citation>
    <scope>NUCLEOTIDE SEQUENCE [LARGE SCALE GENOMIC DNA]</scope>
    <source>
        <strain evidence="5 6">CBS 268.59</strain>
    </source>
</reference>
<dbReference type="Gene3D" id="3.40.50.1820">
    <property type="entry name" value="alpha/beta hydrolase"/>
    <property type="match status" value="1"/>
</dbReference>
<dbReference type="GO" id="GO:0003847">
    <property type="term" value="F:1-alkyl-2-acetylglycerophosphocholine esterase activity"/>
    <property type="evidence" value="ECO:0007669"/>
    <property type="project" value="UniProtKB-EC"/>
</dbReference>
<dbReference type="InterPro" id="IPR029058">
    <property type="entry name" value="AB_hydrolase_fold"/>
</dbReference>
<dbReference type="GO" id="GO:0016042">
    <property type="term" value="P:lipid catabolic process"/>
    <property type="evidence" value="ECO:0007669"/>
    <property type="project" value="UniProtKB-KW"/>
</dbReference>
<accession>A0A8T9CB50</accession>
<evidence type="ECO:0000256" key="1">
    <source>
        <dbReference type="ARBA" id="ARBA00013201"/>
    </source>
</evidence>
<evidence type="ECO:0000256" key="2">
    <source>
        <dbReference type="ARBA" id="ARBA00022801"/>
    </source>
</evidence>
<protein>
    <recommendedName>
        <fullName evidence="1">1-alkyl-2-acetylglycerophosphocholine esterase</fullName>
        <ecNumber evidence="1">3.1.1.47</ecNumber>
    </recommendedName>
</protein>
<comment type="caution">
    <text evidence="5">The sequence shown here is derived from an EMBL/GenBank/DDBJ whole genome shotgun (WGS) entry which is preliminary data.</text>
</comment>
<evidence type="ECO:0000256" key="3">
    <source>
        <dbReference type="ARBA" id="ARBA00022963"/>
    </source>
</evidence>
<keyword evidence="4" id="KW-0443">Lipid metabolism</keyword>
<dbReference type="AlphaFoldDB" id="A0A8T9CB50"/>
<proteinExistence type="predicted"/>
<dbReference type="PANTHER" id="PTHR10272:SF14">
    <property type="entry name" value="PAF ACETYLHYDROLASE FAMILY PROTEIN"/>
    <property type="match status" value="1"/>
</dbReference>
<sequence length="383" mass="42375">MSWETQSYIRCASLCSRACECKELAILGLVLLFSSYVATHNILLPKLLGPHSVGTVSFELINTPYSPPRDLMLYAHYPTTKACSCEYPLARDFSPTFGKWLDAFDNFTHSDRIVTRVHESAPISSSKFPILLFGPGYGEPVQLSGRHTMSNLASQGYVVIGVNHPNDSEIIEYPDGRVVYYQENENITDFDQLIPSVEARVSDMNFLASQLRNTSVTDNIPGLKDGFDFESIGTLGFSLGGASAATAMIDNPIYACGANMDGAFIENVTEIGLDKPFFMMNSLTHTWPTDDTWPTFYHNLRGFKKDIQVSGTRHKAYSDWLILKNLLVKNDTDPANANLLFGTGLIEISNAYLTSFFDMCLKNGTGELLQGPSEAFPEVAFLS</sequence>
<dbReference type="EC" id="3.1.1.47" evidence="1"/>
<gene>
    <name evidence="5" type="ORF">LSUE1_G006187</name>
</gene>
<dbReference type="PANTHER" id="PTHR10272">
    <property type="entry name" value="PLATELET-ACTIVATING FACTOR ACETYLHYDROLASE"/>
    <property type="match status" value="1"/>
</dbReference>
<dbReference type="OrthoDB" id="2363873at2759"/>
<name>A0A8T9CB50_9HELO</name>
<keyword evidence="2" id="KW-0378">Hydrolase</keyword>